<reference evidence="2" key="1">
    <citation type="submission" date="2016-11" db="EMBL/GenBank/DDBJ databases">
        <authorList>
            <person name="Varghese N."/>
            <person name="Submissions S."/>
        </authorList>
    </citation>
    <scope>NUCLEOTIDE SEQUENCE [LARGE SCALE GENOMIC DNA]</scope>
    <source>
        <strain evidence="2">DSM 6637</strain>
    </source>
</reference>
<evidence type="ECO:0000313" key="2">
    <source>
        <dbReference type="Proteomes" id="UP000184444"/>
    </source>
</evidence>
<sequence>MGQLDHFIHSDEIHPIDIAEIVAARRAWDFDRLADDQIAMAVEGQWRNYSLTLAWSPREEMLRLICSFDLDPPQARMPALYEVLNLANDEVWDGSFTYWTQQRLMVWRYGLVLAGEALAGTEQIDHMIRGAIESCERFYPAFQLACWGQPSPQEAIEIAMAEAYGRA</sequence>
<dbReference type="AlphaFoldDB" id="A0A1M7D3T3"/>
<protein>
    <recommendedName>
        <fullName evidence="3">Sensory transduction regulator</fullName>
    </recommendedName>
</protein>
<dbReference type="EMBL" id="FRCK01000001">
    <property type="protein sequence ID" value="SHL74181.1"/>
    <property type="molecule type" value="Genomic_DNA"/>
</dbReference>
<accession>A0A1M7D3T3</accession>
<dbReference type="STRING" id="53463.SAMN05444389_101127"/>
<organism evidence="1 2">
    <name type="scientific">Paracoccus solventivorans</name>
    <dbReference type="NCBI Taxonomy" id="53463"/>
    <lineage>
        <taxon>Bacteria</taxon>
        <taxon>Pseudomonadati</taxon>
        <taxon>Pseudomonadota</taxon>
        <taxon>Alphaproteobacteria</taxon>
        <taxon>Rhodobacterales</taxon>
        <taxon>Paracoccaceae</taxon>
        <taxon>Paracoccus</taxon>
    </lineage>
</organism>
<proteinExistence type="predicted"/>
<dbReference type="Proteomes" id="UP000184444">
    <property type="component" value="Unassembled WGS sequence"/>
</dbReference>
<dbReference type="OrthoDB" id="9792176at2"/>
<gene>
    <name evidence="1" type="ORF">SAMN05444389_101127</name>
</gene>
<dbReference type="CDD" id="cd17033">
    <property type="entry name" value="DR1245-like"/>
    <property type="match status" value="1"/>
</dbReference>
<dbReference type="InterPro" id="IPR019660">
    <property type="entry name" value="Put_sensory_transdc_reg_YbjN"/>
</dbReference>
<keyword evidence="2" id="KW-1185">Reference proteome</keyword>
<evidence type="ECO:0000313" key="1">
    <source>
        <dbReference type="EMBL" id="SHL74181.1"/>
    </source>
</evidence>
<name>A0A1M7D3T3_9RHOB</name>
<dbReference type="Pfam" id="PF10722">
    <property type="entry name" value="YbjN"/>
    <property type="match status" value="1"/>
</dbReference>
<evidence type="ECO:0008006" key="3">
    <source>
        <dbReference type="Google" id="ProtNLM"/>
    </source>
</evidence>
<dbReference type="RefSeq" id="WP_073060388.1">
    <property type="nucleotide sequence ID" value="NZ_FRCK01000001.1"/>
</dbReference>